<evidence type="ECO:0000313" key="2">
    <source>
        <dbReference type="EMBL" id="KAF7770566.1"/>
    </source>
</evidence>
<dbReference type="CDD" id="cd09917">
    <property type="entry name" value="F-box_SF"/>
    <property type="match status" value="1"/>
</dbReference>
<reference evidence="2 3" key="1">
    <citation type="journal article" name="Sci. Rep.">
        <title>Telomere-to-telomere assembled and centromere annotated genomes of the two main subspecies of the button mushroom Agaricus bisporus reveal especially polymorphic chromosome ends.</title>
        <authorList>
            <person name="Sonnenberg A.S.M."/>
            <person name="Sedaghat-Telgerd N."/>
            <person name="Lavrijssen B."/>
            <person name="Ohm R.A."/>
            <person name="Hendrickx P.M."/>
            <person name="Scholtmeijer K."/>
            <person name="Baars J.J.P."/>
            <person name="van Peer A."/>
        </authorList>
    </citation>
    <scope>NUCLEOTIDE SEQUENCE [LARGE SCALE GENOMIC DNA]</scope>
    <source>
        <strain evidence="2 3">H119_p4</strain>
    </source>
</reference>
<dbReference type="EMBL" id="JABXXO010000009">
    <property type="protein sequence ID" value="KAF7770566.1"/>
    <property type="molecule type" value="Genomic_DNA"/>
</dbReference>
<dbReference type="InterPro" id="IPR036047">
    <property type="entry name" value="F-box-like_dom_sf"/>
</dbReference>
<dbReference type="InterPro" id="IPR032675">
    <property type="entry name" value="LRR_dom_sf"/>
</dbReference>
<dbReference type="Pfam" id="PF12937">
    <property type="entry name" value="F-box-like"/>
    <property type="match status" value="1"/>
</dbReference>
<dbReference type="SMART" id="SM00256">
    <property type="entry name" value="FBOX"/>
    <property type="match status" value="1"/>
</dbReference>
<comment type="caution">
    <text evidence="2">The sequence shown here is derived from an EMBL/GenBank/DDBJ whole genome shotgun (WGS) entry which is preliminary data.</text>
</comment>
<evidence type="ECO:0000313" key="3">
    <source>
        <dbReference type="Proteomes" id="UP000629468"/>
    </source>
</evidence>
<dbReference type="PROSITE" id="PS50181">
    <property type="entry name" value="FBOX"/>
    <property type="match status" value="1"/>
</dbReference>
<dbReference type="Gene3D" id="3.80.10.10">
    <property type="entry name" value="Ribonuclease Inhibitor"/>
    <property type="match status" value="1"/>
</dbReference>
<dbReference type="Gene3D" id="1.20.1280.50">
    <property type="match status" value="1"/>
</dbReference>
<organism evidence="2 3">
    <name type="scientific">Agaricus bisporus var. burnettii</name>
    <dbReference type="NCBI Taxonomy" id="192524"/>
    <lineage>
        <taxon>Eukaryota</taxon>
        <taxon>Fungi</taxon>
        <taxon>Dikarya</taxon>
        <taxon>Basidiomycota</taxon>
        <taxon>Agaricomycotina</taxon>
        <taxon>Agaricomycetes</taxon>
        <taxon>Agaricomycetidae</taxon>
        <taxon>Agaricales</taxon>
        <taxon>Agaricineae</taxon>
        <taxon>Agaricaceae</taxon>
        <taxon>Agaricus</taxon>
    </lineage>
</organism>
<proteinExistence type="predicted"/>
<gene>
    <name evidence="2" type="ORF">Agabi119p4_6540</name>
</gene>
<dbReference type="Proteomes" id="UP000629468">
    <property type="component" value="Unassembled WGS sequence"/>
</dbReference>
<feature type="domain" description="F-box" evidence="1">
    <location>
        <begin position="1"/>
        <end position="43"/>
    </location>
</feature>
<name>A0A8H7CAF7_AGABI</name>
<dbReference type="SUPFAM" id="SSF52047">
    <property type="entry name" value="RNI-like"/>
    <property type="match status" value="1"/>
</dbReference>
<accession>A0A8H7CAF7</accession>
<dbReference type="AlphaFoldDB" id="A0A8H7CAF7"/>
<evidence type="ECO:0000259" key="1">
    <source>
        <dbReference type="PROSITE" id="PS50181"/>
    </source>
</evidence>
<protein>
    <recommendedName>
        <fullName evidence="1">F-box domain-containing protein</fullName>
    </recommendedName>
</protein>
<dbReference type="SUPFAM" id="SSF81383">
    <property type="entry name" value="F-box domain"/>
    <property type="match status" value="1"/>
</dbReference>
<dbReference type="InterPro" id="IPR001810">
    <property type="entry name" value="F-box_dom"/>
</dbReference>
<sequence length="365" mass="40418">MPSLPNEILAAIFSRLEPATLAQLTTVSRRLNAVAEYHLYSLISFTDVLTDALHVPQRTVSWCHAMLNRPHLVDAVKRLHIRWTTEYHSPPTPLLLAVCDQLSLVIRSCVGLEYLDLFLGPANFASLPRENMHAIERAVFLCSLPALRYCSLGADYAKGIQPYTAHIISFLSHTPSLQHLRLADHHASLNLPPGSHVLPLLHTFRGSAATAATILPGRPVRYLSLVGQDSDVTQENLLRMASTSTPLRSLDLSAISARPVLLRNVSSYLPTLERLRIRLALRHTLHYALSGISLLVGLSSVLSKFPNLVYLDLSPTLEGGRANPADERVLCTEYGRACPSIRTIVFPSQAEWSLDNEGQWCMAEF</sequence>